<dbReference type="AlphaFoldDB" id="A0A1E3NDB7"/>
<gene>
    <name evidence="1" type="ORF">PICMEDRAFT_74952</name>
</gene>
<evidence type="ECO:0000313" key="1">
    <source>
        <dbReference type="EMBL" id="ODQ44115.1"/>
    </source>
</evidence>
<dbReference type="GeneID" id="30181612"/>
<protein>
    <submittedName>
        <fullName evidence="1">Uncharacterized protein</fullName>
    </submittedName>
</protein>
<dbReference type="EMBL" id="KV454009">
    <property type="protein sequence ID" value="ODQ44115.1"/>
    <property type="molecule type" value="Genomic_DNA"/>
</dbReference>
<dbReference type="Proteomes" id="UP000094455">
    <property type="component" value="Unassembled WGS sequence"/>
</dbReference>
<dbReference type="RefSeq" id="XP_019015228.1">
    <property type="nucleotide sequence ID" value="XM_019164925.1"/>
</dbReference>
<dbReference type="OrthoDB" id="10535528at2759"/>
<keyword evidence="2" id="KW-1185">Reference proteome</keyword>
<sequence length="340" mass="38250">MHCFIETLPVEIVVLILQQLCNKDVVSFLTAFTCFVERNPLLKEYACHKVTLHLSLTRSGLGVLAKDGLELVSPQDWGLFRSMNVGLERAKVQCYIGLDQIGRLERLQRVRVVHHDGELLSKLLEVLPVGVVVLEVVLDGAVKGKWKKDAAAAVHDDWRFGKKERALKMVTVVNTSKWNQKTVKGISTRMLKRDVLGPAHITDTAILRSSYGTYDMGPNQLHHLGLSLGKFLYESRGSVQNIGVFGIDAIWLMDKTGWEFPELRLVKVGGESMARTVIWAPNLLQKNQEKKEFASGQFVRPMVVVFSKMLNQQCKVVLNGNRYVLVGGSGVELFREYTYL</sequence>
<reference evidence="1 2" key="1">
    <citation type="journal article" date="2016" name="Proc. Natl. Acad. Sci. U.S.A.">
        <title>Comparative genomics of biotechnologically important yeasts.</title>
        <authorList>
            <person name="Riley R."/>
            <person name="Haridas S."/>
            <person name="Wolfe K.H."/>
            <person name="Lopes M.R."/>
            <person name="Hittinger C.T."/>
            <person name="Goeker M."/>
            <person name="Salamov A.A."/>
            <person name="Wisecaver J.H."/>
            <person name="Long T.M."/>
            <person name="Calvey C.H."/>
            <person name="Aerts A.L."/>
            <person name="Barry K.W."/>
            <person name="Choi C."/>
            <person name="Clum A."/>
            <person name="Coughlan A.Y."/>
            <person name="Deshpande S."/>
            <person name="Douglass A.P."/>
            <person name="Hanson S.J."/>
            <person name="Klenk H.-P."/>
            <person name="LaButti K.M."/>
            <person name="Lapidus A."/>
            <person name="Lindquist E.A."/>
            <person name="Lipzen A.M."/>
            <person name="Meier-Kolthoff J.P."/>
            <person name="Ohm R.A."/>
            <person name="Otillar R.P."/>
            <person name="Pangilinan J.L."/>
            <person name="Peng Y."/>
            <person name="Rokas A."/>
            <person name="Rosa C.A."/>
            <person name="Scheuner C."/>
            <person name="Sibirny A.A."/>
            <person name="Slot J.C."/>
            <person name="Stielow J.B."/>
            <person name="Sun H."/>
            <person name="Kurtzman C.P."/>
            <person name="Blackwell M."/>
            <person name="Grigoriev I.V."/>
            <person name="Jeffries T.W."/>
        </authorList>
    </citation>
    <scope>NUCLEOTIDE SEQUENCE [LARGE SCALE GENOMIC DNA]</scope>
    <source>
        <strain evidence="1 2">NRRL Y-2026</strain>
    </source>
</reference>
<name>A0A1E3NDB7_9ASCO</name>
<accession>A0A1E3NDB7</accession>
<organism evidence="1 2">
    <name type="scientific">Pichia membranifaciens NRRL Y-2026</name>
    <dbReference type="NCBI Taxonomy" id="763406"/>
    <lineage>
        <taxon>Eukaryota</taxon>
        <taxon>Fungi</taxon>
        <taxon>Dikarya</taxon>
        <taxon>Ascomycota</taxon>
        <taxon>Saccharomycotina</taxon>
        <taxon>Pichiomycetes</taxon>
        <taxon>Pichiales</taxon>
        <taxon>Pichiaceae</taxon>
        <taxon>Pichia</taxon>
    </lineage>
</organism>
<proteinExistence type="predicted"/>
<evidence type="ECO:0000313" key="2">
    <source>
        <dbReference type="Proteomes" id="UP000094455"/>
    </source>
</evidence>